<keyword evidence="2" id="KW-1185">Reference proteome</keyword>
<dbReference type="AlphaFoldDB" id="A0A6S6Z2H6"/>
<dbReference type="Proteomes" id="UP000494108">
    <property type="component" value="Unassembled WGS sequence"/>
</dbReference>
<reference evidence="1 2" key="1">
    <citation type="submission" date="2020-04" db="EMBL/GenBank/DDBJ databases">
        <authorList>
            <person name="De Canck E."/>
        </authorList>
    </citation>
    <scope>NUCLEOTIDE SEQUENCE [LARGE SCALE GENOMIC DNA]</scope>
    <source>
        <strain evidence="1 2">LMG 3431</strain>
    </source>
</reference>
<evidence type="ECO:0000313" key="2">
    <source>
        <dbReference type="Proteomes" id="UP000494108"/>
    </source>
</evidence>
<dbReference type="EMBL" id="CADIJX010000003">
    <property type="protein sequence ID" value="CAB3656999.1"/>
    <property type="molecule type" value="Genomic_DNA"/>
</dbReference>
<proteinExistence type="predicted"/>
<accession>A0A6S6Z2H6</accession>
<name>A0A6S6Z2H6_9BURK</name>
<protein>
    <submittedName>
        <fullName evidence="1">Uncharacterized protein</fullName>
    </submittedName>
</protein>
<organism evidence="1 2">
    <name type="scientific">Achromobacter pestifer</name>
    <dbReference type="NCBI Taxonomy" id="1353889"/>
    <lineage>
        <taxon>Bacteria</taxon>
        <taxon>Pseudomonadati</taxon>
        <taxon>Pseudomonadota</taxon>
        <taxon>Betaproteobacteria</taxon>
        <taxon>Burkholderiales</taxon>
        <taxon>Alcaligenaceae</taxon>
        <taxon>Achromobacter</taxon>
    </lineage>
</organism>
<sequence>MQDVVTAANLPWLKSPIPHAYRTLASKPKMIKKNTLVPWLLAALLGISAAAQAEEKMSPGDISRAVAYTDAMRAQAYQKQAEQFKDWADKVGPGQDGSEAMGKAVKLMGLANQAMRAACTREPHYVEKGIKAFRCSALK</sequence>
<gene>
    <name evidence="1" type="ORF">LMG3431_03158</name>
</gene>
<evidence type="ECO:0000313" key="1">
    <source>
        <dbReference type="EMBL" id="CAB3656999.1"/>
    </source>
</evidence>